<protein>
    <submittedName>
        <fullName evidence="5">Serine O-acetyltransferase</fullName>
    </submittedName>
</protein>
<dbReference type="InterPro" id="IPR011004">
    <property type="entry name" value="Trimer_LpxA-like_sf"/>
</dbReference>
<dbReference type="PATRIC" id="fig|28892.9.peg.2592"/>
<comment type="similarity">
    <text evidence="1">Belongs to the transferase hexapeptide repeat family.</text>
</comment>
<dbReference type="InterPro" id="IPR001451">
    <property type="entry name" value="Hexapep"/>
</dbReference>
<reference evidence="5 6" key="1">
    <citation type="submission" date="2011-08" db="EMBL/GenBank/DDBJ databases">
        <title>The complete genome of Methanofollis liminatans DSM 4140.</title>
        <authorList>
            <consortium name="US DOE Joint Genome Institute (JGI-PGF)"/>
            <person name="Lucas S."/>
            <person name="Han J."/>
            <person name="Lapidus A."/>
            <person name="Bruce D."/>
            <person name="Goodwin L."/>
            <person name="Pitluck S."/>
            <person name="Peters L."/>
            <person name="Kyrpides N."/>
            <person name="Mavromatis K."/>
            <person name="Ivanova N."/>
            <person name="Mikhailova N."/>
            <person name="Lu M."/>
            <person name="Detter J.C."/>
            <person name="Tapia R."/>
            <person name="Han C."/>
            <person name="Land M."/>
            <person name="Hauser L."/>
            <person name="Markowitz V."/>
            <person name="Cheng J.-F."/>
            <person name="Hugenholtz P."/>
            <person name="Woyke T."/>
            <person name="Wu D."/>
            <person name="Spring S."/>
            <person name="Schuler E."/>
            <person name="Brambilla E."/>
            <person name="Klenk H.-P."/>
            <person name="Eisen J.A."/>
        </authorList>
    </citation>
    <scope>NUCLEOTIDE SEQUENCE [LARGE SCALE GENOMIC DNA]</scope>
    <source>
        <strain evidence="5 6">DSM 4140</strain>
    </source>
</reference>
<dbReference type="Proteomes" id="UP000005095">
    <property type="component" value="Chromosome"/>
</dbReference>
<evidence type="ECO:0000256" key="3">
    <source>
        <dbReference type="ARBA" id="ARBA00023315"/>
    </source>
</evidence>
<dbReference type="CDD" id="cd03354">
    <property type="entry name" value="LbH_SAT"/>
    <property type="match status" value="1"/>
</dbReference>
<dbReference type="Pfam" id="PF00132">
    <property type="entry name" value="Hexapep"/>
    <property type="match status" value="1"/>
</dbReference>
<keyword evidence="2 5" id="KW-0808">Transferase</keyword>
<dbReference type="STRING" id="28892.Metli_2404"/>
<dbReference type="OrthoDB" id="112359at2157"/>
<evidence type="ECO:0000256" key="1">
    <source>
        <dbReference type="ARBA" id="ARBA00007274"/>
    </source>
</evidence>
<dbReference type="SUPFAM" id="SSF51161">
    <property type="entry name" value="Trimeric LpxA-like enzymes"/>
    <property type="match status" value="1"/>
</dbReference>
<gene>
    <name evidence="5" type="ORF">Metli_2404</name>
</gene>
<dbReference type="PANTHER" id="PTHR42811">
    <property type="entry name" value="SERINE ACETYLTRANSFERASE"/>
    <property type="match status" value="1"/>
</dbReference>
<dbReference type="RefSeq" id="WP_004040714.1">
    <property type="nucleotide sequence ID" value="NZ_CM001555.1"/>
</dbReference>
<dbReference type="FunFam" id="2.160.10.10:FF:000056">
    <property type="entry name" value="Serine O-acetyltransferase"/>
    <property type="match status" value="1"/>
</dbReference>
<keyword evidence="6" id="KW-1185">Reference proteome</keyword>
<keyword evidence="3" id="KW-0012">Acyltransferase</keyword>
<dbReference type="HOGENOM" id="CLU_051638_11_0_2"/>
<evidence type="ECO:0000256" key="2">
    <source>
        <dbReference type="ARBA" id="ARBA00022679"/>
    </source>
</evidence>
<dbReference type="GO" id="GO:0016746">
    <property type="term" value="F:acyltransferase activity"/>
    <property type="evidence" value="ECO:0007669"/>
    <property type="project" value="UniProtKB-KW"/>
</dbReference>
<dbReference type="Gene3D" id="2.160.10.10">
    <property type="entry name" value="Hexapeptide repeat proteins"/>
    <property type="match status" value="1"/>
</dbReference>
<organism evidence="5 6">
    <name type="scientific">Methanofollis liminatans DSM 4140</name>
    <dbReference type="NCBI Taxonomy" id="28892"/>
    <lineage>
        <taxon>Archaea</taxon>
        <taxon>Methanobacteriati</taxon>
        <taxon>Methanobacteriota</taxon>
        <taxon>Stenosarchaea group</taxon>
        <taxon>Methanomicrobia</taxon>
        <taxon>Methanomicrobiales</taxon>
        <taxon>Methanomicrobiaceae</taxon>
        <taxon>Methanofollis</taxon>
    </lineage>
</organism>
<feature type="region of interest" description="Disordered" evidence="4">
    <location>
        <begin position="172"/>
        <end position="207"/>
    </location>
</feature>
<evidence type="ECO:0000313" key="5">
    <source>
        <dbReference type="EMBL" id="EJG08342.1"/>
    </source>
</evidence>
<evidence type="ECO:0000313" key="6">
    <source>
        <dbReference type="Proteomes" id="UP000005095"/>
    </source>
</evidence>
<feature type="compositionally biased region" description="Low complexity" evidence="4">
    <location>
        <begin position="185"/>
        <end position="207"/>
    </location>
</feature>
<proteinExistence type="inferred from homology"/>
<sequence>MIRSYEDYRSYLEADRLALGCRTTRPPLFGEEIWRFQILLRKMEYYRNCRHSFIYRPSISWTGWKFHAASLLLGFTIPLNVFGPGLSIAHRGTIVVHPAVRIGANCRIHACVNIGTKAGSEDLTPVIGDNVYIGPGAKIFGDIRIADGIAIGANSVVNRSFEEPGISIAGVPARKIGDKGNRPQGGEPAPAGADRGAAPLPGDQGTG</sequence>
<dbReference type="EMBL" id="CM001555">
    <property type="protein sequence ID" value="EJG08342.1"/>
    <property type="molecule type" value="Genomic_DNA"/>
</dbReference>
<dbReference type="InterPro" id="IPR045304">
    <property type="entry name" value="LbH_SAT"/>
</dbReference>
<evidence type="ECO:0000256" key="4">
    <source>
        <dbReference type="SAM" id="MobiDB-lite"/>
    </source>
</evidence>
<accession>J1L5G8</accession>
<dbReference type="AlphaFoldDB" id="J1L5G8"/>
<name>J1L5G8_9EURY</name>